<accession>A0A9N9N6Y1</accession>
<dbReference type="SUPFAM" id="SSF56801">
    <property type="entry name" value="Acetyl-CoA synthetase-like"/>
    <property type="match status" value="1"/>
</dbReference>
<proteinExistence type="predicted"/>
<sequence length="173" mass="18919">LGYDEPGELCVRGPNVMKGYLNNEGATNASFDKDGFLYTGDVASIDSQELIKYKGLQVAPAELEEIIITHPAVSDAAVVGFNCEADATEYPLAYITLRTGYEQSPEIFLEIMDYVANKPRWKNSKAKLITSFFHLDSTKVLAHDNVGRLAVSLLFRLMPASGVSFADDTKGTC</sequence>
<dbReference type="Gene3D" id="2.30.38.10">
    <property type="entry name" value="Luciferase, Domain 3"/>
    <property type="match status" value="1"/>
</dbReference>
<dbReference type="Gene3D" id="3.30.300.30">
    <property type="match status" value="1"/>
</dbReference>
<feature type="non-terminal residue" evidence="2">
    <location>
        <position position="173"/>
    </location>
</feature>
<dbReference type="GO" id="GO:0016405">
    <property type="term" value="F:CoA-ligase activity"/>
    <property type="evidence" value="ECO:0007669"/>
    <property type="project" value="TreeGrafter"/>
</dbReference>
<feature type="domain" description="AMP-binding enzyme C-terminal" evidence="1">
    <location>
        <begin position="62"/>
        <end position="118"/>
    </location>
</feature>
<dbReference type="EMBL" id="CAJVPV010018255">
    <property type="protein sequence ID" value="CAG8706243.1"/>
    <property type="molecule type" value="Genomic_DNA"/>
</dbReference>
<comment type="caution">
    <text evidence="2">The sequence shown here is derived from an EMBL/GenBank/DDBJ whole genome shotgun (WGS) entry which is preliminary data.</text>
</comment>
<evidence type="ECO:0000313" key="2">
    <source>
        <dbReference type="EMBL" id="CAG8706243.1"/>
    </source>
</evidence>
<organism evidence="2 3">
    <name type="scientific">Acaulospora morrowiae</name>
    <dbReference type="NCBI Taxonomy" id="94023"/>
    <lineage>
        <taxon>Eukaryota</taxon>
        <taxon>Fungi</taxon>
        <taxon>Fungi incertae sedis</taxon>
        <taxon>Mucoromycota</taxon>
        <taxon>Glomeromycotina</taxon>
        <taxon>Glomeromycetes</taxon>
        <taxon>Diversisporales</taxon>
        <taxon>Acaulosporaceae</taxon>
        <taxon>Acaulospora</taxon>
    </lineage>
</organism>
<keyword evidence="3" id="KW-1185">Reference proteome</keyword>
<dbReference type="AlphaFoldDB" id="A0A9N9N6Y1"/>
<dbReference type="Proteomes" id="UP000789342">
    <property type="component" value="Unassembled WGS sequence"/>
</dbReference>
<dbReference type="Pfam" id="PF13193">
    <property type="entry name" value="AMP-binding_C"/>
    <property type="match status" value="1"/>
</dbReference>
<protein>
    <submittedName>
        <fullName evidence="2">10559_t:CDS:1</fullName>
    </submittedName>
</protein>
<dbReference type="PANTHER" id="PTHR24096:SF422">
    <property type="entry name" value="BCDNA.GH02901"/>
    <property type="match status" value="1"/>
</dbReference>
<gene>
    <name evidence="2" type="ORF">AMORRO_LOCUS12428</name>
</gene>
<evidence type="ECO:0000313" key="3">
    <source>
        <dbReference type="Proteomes" id="UP000789342"/>
    </source>
</evidence>
<dbReference type="PANTHER" id="PTHR24096">
    <property type="entry name" value="LONG-CHAIN-FATTY-ACID--COA LIGASE"/>
    <property type="match status" value="1"/>
</dbReference>
<dbReference type="OrthoDB" id="1898221at2759"/>
<reference evidence="2" key="1">
    <citation type="submission" date="2021-06" db="EMBL/GenBank/DDBJ databases">
        <authorList>
            <person name="Kallberg Y."/>
            <person name="Tangrot J."/>
            <person name="Rosling A."/>
        </authorList>
    </citation>
    <scope>NUCLEOTIDE SEQUENCE</scope>
    <source>
        <strain evidence="2">CL551</strain>
    </source>
</reference>
<dbReference type="InterPro" id="IPR025110">
    <property type="entry name" value="AMP-bd_C"/>
</dbReference>
<name>A0A9N9N6Y1_9GLOM</name>
<evidence type="ECO:0000259" key="1">
    <source>
        <dbReference type="Pfam" id="PF13193"/>
    </source>
</evidence>
<dbReference type="InterPro" id="IPR045851">
    <property type="entry name" value="AMP-bd_C_sf"/>
</dbReference>